<sequence>MNEYNYKEVFKHAKKIAISHKGQVLGGKPNKYPSISIYKQPKDYKGFKDPKYPTAILCDYIKKLDRYLVVIDIDKPNYSKLLSYSNILPELSDIIPELIPIEIFKEVIEDTIHDTYSVKTPNDGYHIYLLSENKPKHKPIGFGIDYIDGIEHIKYGTSLKYVITDYVWNRRPSKEYYDKLDDSPNNILSVSNSDDILKDIIKALEVKGYKMPNPIRVNPINNIPVLKTPILKTPNLIYI</sequence>
<proteinExistence type="predicted"/>
<dbReference type="EMBL" id="JAPVER010000020">
    <property type="protein sequence ID" value="MCZ3366660.1"/>
    <property type="molecule type" value="Genomic_DNA"/>
</dbReference>
<dbReference type="RefSeq" id="WP_048080929.1">
    <property type="nucleotide sequence ID" value="NZ_JAPVER010000020.1"/>
</dbReference>
<evidence type="ECO:0000313" key="2">
    <source>
        <dbReference type="EMBL" id="MCZ3374195.1"/>
    </source>
</evidence>
<gene>
    <name evidence="2" type="ORF">O3H35_16215</name>
    <name evidence="1" type="ORF">O3H54_12290</name>
</gene>
<name>A0A9E5A210_9EURY</name>
<reference evidence="1" key="1">
    <citation type="submission" date="2022-12" db="EMBL/GenBank/DDBJ databases">
        <title>Reclassification of two methanogenic archaea species isolated from the Kolyma lowland permafrost.</title>
        <authorList>
            <person name="Trubitsyn V.E."/>
            <person name="Rivkina E.M."/>
            <person name="Shcherbakova V.A."/>
        </authorList>
    </citation>
    <scope>NUCLEOTIDE SEQUENCE</scope>
    <source>
        <strain evidence="1">M2</strain>
        <strain evidence="2">MK4</strain>
    </source>
</reference>
<dbReference type="EMBL" id="JAPVES010000030">
    <property type="protein sequence ID" value="MCZ3374195.1"/>
    <property type="molecule type" value="Genomic_DNA"/>
</dbReference>
<keyword evidence="3" id="KW-1185">Reference proteome</keyword>
<evidence type="ECO:0000313" key="3">
    <source>
        <dbReference type="Proteomes" id="UP001068021"/>
    </source>
</evidence>
<organism evidence="1 3">
    <name type="scientific">Methanobacterium veterum</name>
    <dbReference type="NCBI Taxonomy" id="408577"/>
    <lineage>
        <taxon>Archaea</taxon>
        <taxon>Methanobacteriati</taxon>
        <taxon>Methanobacteriota</taxon>
        <taxon>Methanomada group</taxon>
        <taxon>Methanobacteria</taxon>
        <taxon>Methanobacteriales</taxon>
        <taxon>Methanobacteriaceae</taxon>
        <taxon>Methanobacterium</taxon>
    </lineage>
</organism>
<accession>A0A9E5A210</accession>
<evidence type="ECO:0000313" key="1">
    <source>
        <dbReference type="EMBL" id="MCZ3366660.1"/>
    </source>
</evidence>
<dbReference type="Proteomes" id="UP001074446">
    <property type="component" value="Unassembled WGS sequence"/>
</dbReference>
<dbReference type="SUPFAM" id="SSF56747">
    <property type="entry name" value="Prim-pol domain"/>
    <property type="match status" value="1"/>
</dbReference>
<protein>
    <submittedName>
        <fullName evidence="1">Uncharacterized protein</fullName>
    </submittedName>
</protein>
<dbReference type="AlphaFoldDB" id="A0A9E5A210"/>
<comment type="caution">
    <text evidence="1">The sequence shown here is derived from an EMBL/GenBank/DDBJ whole genome shotgun (WGS) entry which is preliminary data.</text>
</comment>
<dbReference type="Proteomes" id="UP001068021">
    <property type="component" value="Unassembled WGS sequence"/>
</dbReference>